<dbReference type="Proteomes" id="UP000182498">
    <property type="component" value="Unassembled WGS sequence"/>
</dbReference>
<reference evidence="7" key="1">
    <citation type="submission" date="2015-11" db="EMBL/GenBank/DDBJ databases">
        <authorList>
            <person name="Dugat-Bony E."/>
        </authorList>
    </citation>
    <scope>NUCLEOTIDE SEQUENCE [LARGE SCALE GENOMIC DNA]</scope>
    <source>
        <strain evidence="7">Mu292</strain>
    </source>
</reference>
<keyword evidence="3" id="KW-1133">Transmembrane helix</keyword>
<comment type="subcellular location">
    <subcellularLocation>
        <location evidence="1">Endomembrane system</location>
        <topology evidence="1">Multi-pass membrane protein</topology>
    </subcellularLocation>
</comment>
<evidence type="ECO:0000259" key="5">
    <source>
        <dbReference type="Pfam" id="PF02656"/>
    </source>
</evidence>
<sequence length="107" mass="11336">MRPTRDPGLQPERTSLSWSRTAMRLILTATALLSWVSSYGRPVILVTGLLGVAGLWIYAGQRTRYDRDVDGVENGGLRPETGAVMGIAVCSVVLGVVALGVIVAGLL</sequence>
<evidence type="ECO:0000256" key="1">
    <source>
        <dbReference type="ARBA" id="ARBA00004127"/>
    </source>
</evidence>
<dbReference type="OrthoDB" id="3701077at2"/>
<keyword evidence="4" id="KW-0472">Membrane</keyword>
<dbReference type="InterPro" id="IPR003807">
    <property type="entry name" value="DUF202"/>
</dbReference>
<name>A0A0X2NKD8_9CORY</name>
<dbReference type="EMBL" id="FAUH01000003">
    <property type="protein sequence ID" value="CUU65210.1"/>
    <property type="molecule type" value="Genomic_DNA"/>
</dbReference>
<protein>
    <submittedName>
        <fullName evidence="6">Predicted membrane protein</fullName>
    </submittedName>
</protein>
<evidence type="ECO:0000313" key="6">
    <source>
        <dbReference type="EMBL" id="CUU65210.1"/>
    </source>
</evidence>
<dbReference type="GO" id="GO:0012505">
    <property type="term" value="C:endomembrane system"/>
    <property type="evidence" value="ECO:0007669"/>
    <property type="project" value="UniProtKB-SubCell"/>
</dbReference>
<evidence type="ECO:0000256" key="2">
    <source>
        <dbReference type="ARBA" id="ARBA00022692"/>
    </source>
</evidence>
<feature type="domain" description="DUF202" evidence="5">
    <location>
        <begin position="6"/>
        <end position="67"/>
    </location>
</feature>
<proteinExistence type="predicted"/>
<evidence type="ECO:0000313" key="7">
    <source>
        <dbReference type="Proteomes" id="UP000182498"/>
    </source>
</evidence>
<dbReference type="Pfam" id="PF02656">
    <property type="entry name" value="DUF202"/>
    <property type="match status" value="1"/>
</dbReference>
<evidence type="ECO:0000256" key="4">
    <source>
        <dbReference type="ARBA" id="ARBA00023136"/>
    </source>
</evidence>
<keyword evidence="7" id="KW-1185">Reference proteome</keyword>
<keyword evidence="2" id="KW-0812">Transmembrane</keyword>
<organism evidence="6 7">
    <name type="scientific">Corynebacterium variabile</name>
    <dbReference type="NCBI Taxonomy" id="1727"/>
    <lineage>
        <taxon>Bacteria</taxon>
        <taxon>Bacillati</taxon>
        <taxon>Actinomycetota</taxon>
        <taxon>Actinomycetes</taxon>
        <taxon>Mycobacteriales</taxon>
        <taxon>Corynebacteriaceae</taxon>
        <taxon>Corynebacterium</taxon>
    </lineage>
</organism>
<dbReference type="RefSeq" id="WP_041629918.1">
    <property type="nucleotide sequence ID" value="NZ_DAMAZU010000010.1"/>
</dbReference>
<gene>
    <name evidence="6" type="ORF">CVAR292_00528</name>
</gene>
<dbReference type="AlphaFoldDB" id="A0A0X2NKD8"/>
<accession>A0A0X2NKD8</accession>
<evidence type="ECO:0000256" key="3">
    <source>
        <dbReference type="ARBA" id="ARBA00022989"/>
    </source>
</evidence>